<dbReference type="Gene3D" id="3.30.565.10">
    <property type="entry name" value="Histidine kinase-like ATPase, C-terminal domain"/>
    <property type="match status" value="1"/>
</dbReference>
<evidence type="ECO:0000313" key="5">
    <source>
        <dbReference type="Proteomes" id="UP000585905"/>
    </source>
</evidence>
<evidence type="ECO:0000256" key="1">
    <source>
        <dbReference type="ARBA" id="ARBA00022801"/>
    </source>
</evidence>
<proteinExistence type="predicted"/>
<dbReference type="Pfam" id="PF07228">
    <property type="entry name" value="SpoIIE"/>
    <property type="match status" value="1"/>
</dbReference>
<dbReference type="RefSeq" id="WP_182491872.1">
    <property type="nucleotide sequence ID" value="NZ_BAAAOV010000001.1"/>
</dbReference>
<dbReference type="AlphaFoldDB" id="A0A839EHK7"/>
<dbReference type="InterPro" id="IPR052016">
    <property type="entry name" value="Bact_Sigma-Reg"/>
</dbReference>
<feature type="domain" description="PPM-type phosphatase" evidence="3">
    <location>
        <begin position="328"/>
        <end position="534"/>
    </location>
</feature>
<dbReference type="InterPro" id="IPR003594">
    <property type="entry name" value="HATPase_dom"/>
</dbReference>
<dbReference type="Pfam" id="PF13581">
    <property type="entry name" value="HATPase_c_2"/>
    <property type="match status" value="1"/>
</dbReference>
<evidence type="ECO:0000259" key="2">
    <source>
        <dbReference type="SMART" id="SM00065"/>
    </source>
</evidence>
<dbReference type="SMART" id="SM00065">
    <property type="entry name" value="GAF"/>
    <property type="match status" value="1"/>
</dbReference>
<dbReference type="InterPro" id="IPR029016">
    <property type="entry name" value="GAF-like_dom_sf"/>
</dbReference>
<dbReference type="PANTHER" id="PTHR43156">
    <property type="entry name" value="STAGE II SPORULATION PROTEIN E-RELATED"/>
    <property type="match status" value="1"/>
</dbReference>
<name>A0A839EHK7_9MICO</name>
<dbReference type="EMBL" id="JACGWX010000011">
    <property type="protein sequence ID" value="MBA8849048.1"/>
    <property type="molecule type" value="Genomic_DNA"/>
</dbReference>
<dbReference type="InterPro" id="IPR003018">
    <property type="entry name" value="GAF"/>
</dbReference>
<comment type="caution">
    <text evidence="4">The sequence shown here is derived from an EMBL/GenBank/DDBJ whole genome shotgun (WGS) entry which is preliminary data.</text>
</comment>
<dbReference type="InterPro" id="IPR036890">
    <property type="entry name" value="HATPase_C_sf"/>
</dbReference>
<keyword evidence="5" id="KW-1185">Reference proteome</keyword>
<dbReference type="InterPro" id="IPR036457">
    <property type="entry name" value="PPM-type-like_dom_sf"/>
</dbReference>
<gene>
    <name evidence="4" type="ORF">FHX53_002665</name>
</gene>
<evidence type="ECO:0000259" key="3">
    <source>
        <dbReference type="SMART" id="SM00331"/>
    </source>
</evidence>
<dbReference type="InterPro" id="IPR001932">
    <property type="entry name" value="PPM-type_phosphatase-like_dom"/>
</dbReference>
<dbReference type="Pfam" id="PF01590">
    <property type="entry name" value="GAF"/>
    <property type="match status" value="1"/>
</dbReference>
<dbReference type="GO" id="GO:0016791">
    <property type="term" value="F:phosphatase activity"/>
    <property type="evidence" value="ECO:0007669"/>
    <property type="project" value="TreeGrafter"/>
</dbReference>
<feature type="domain" description="GAF" evidence="2">
    <location>
        <begin position="175"/>
        <end position="314"/>
    </location>
</feature>
<dbReference type="SUPFAM" id="SSF55781">
    <property type="entry name" value="GAF domain-like"/>
    <property type="match status" value="1"/>
</dbReference>
<sequence length="536" mass="57464">MADMVARTLRITSPPDTVDTVHSAIESIWAVVPDVHPTDRMSVETAVIELTANVIQYANRGNPVSFALTIVVYDERIEATLSDGGEVDDVGLHSRGMPEPMAEHGRGIPMIQALVDSVEHRRVEGFNHWTLVRAREASRDVLTPARGLPSVSISGVIDEMARQRALEGLAILDTLPEERFDRVTRLAQQLFGVTGSAINLIDRDRQWSKSMVGPFGTEVRRESSACAITIESDDTLVVADLTVAPGFESIAIPGAFEFYAGHPLYAPGGERIGSFCVYDAKPRHFGEREAAMLRDLAAWVQQELSVSQELSRAAEVQQGLLPQQLLSMPGWDIAGMCLPARAVGGDFYDWYPVGEGAAFTLADTMGKGIGAAIIAATVRAVLRSAARFGDVAGAVDAAAASLTGDLDSTGLFVTLFHGRLDMDSGELTFVDAGHGLTFIARVDGTVDRLKSTSPPLGVDIETEWIPQTVTIEPGDALISVSDGVLDLYDGVPEALESVTTITMLADSAAEIVEAMRTRARGIAPDDVTVLVVRRDA</sequence>
<dbReference type="SUPFAM" id="SSF81606">
    <property type="entry name" value="PP2C-like"/>
    <property type="match status" value="1"/>
</dbReference>
<accession>A0A839EHK7</accession>
<dbReference type="PANTHER" id="PTHR43156:SF2">
    <property type="entry name" value="STAGE II SPORULATION PROTEIN E"/>
    <property type="match status" value="1"/>
</dbReference>
<organism evidence="4 5">
    <name type="scientific">Microcella alkalica</name>
    <dbReference type="NCBI Taxonomy" id="355930"/>
    <lineage>
        <taxon>Bacteria</taxon>
        <taxon>Bacillati</taxon>
        <taxon>Actinomycetota</taxon>
        <taxon>Actinomycetes</taxon>
        <taxon>Micrococcales</taxon>
        <taxon>Microbacteriaceae</taxon>
        <taxon>Microcella</taxon>
    </lineage>
</organism>
<keyword evidence="1" id="KW-0378">Hydrolase</keyword>
<protein>
    <submittedName>
        <fullName evidence="4">GAF domain-containing protein</fullName>
    </submittedName>
</protein>
<dbReference type="Proteomes" id="UP000585905">
    <property type="component" value="Unassembled WGS sequence"/>
</dbReference>
<dbReference type="SMART" id="SM00331">
    <property type="entry name" value="PP2C_SIG"/>
    <property type="match status" value="1"/>
</dbReference>
<dbReference type="Gene3D" id="3.30.450.40">
    <property type="match status" value="1"/>
</dbReference>
<dbReference type="CDD" id="cd16936">
    <property type="entry name" value="HATPase_RsbW-like"/>
    <property type="match status" value="1"/>
</dbReference>
<reference evidence="4 5" key="1">
    <citation type="submission" date="2020-07" db="EMBL/GenBank/DDBJ databases">
        <title>Sequencing the genomes of 1000 actinobacteria strains.</title>
        <authorList>
            <person name="Klenk H.-P."/>
        </authorList>
    </citation>
    <scope>NUCLEOTIDE SEQUENCE [LARGE SCALE GENOMIC DNA]</scope>
    <source>
        <strain evidence="4 5">DSM 19663</strain>
    </source>
</reference>
<evidence type="ECO:0000313" key="4">
    <source>
        <dbReference type="EMBL" id="MBA8849048.1"/>
    </source>
</evidence>
<dbReference type="Gene3D" id="3.60.40.10">
    <property type="entry name" value="PPM-type phosphatase domain"/>
    <property type="match status" value="1"/>
</dbReference>